<sequence length="93" mass="10471">MDKIFPIELLTCWSKKNPMSSTFSMLRKIVFLVKRDTITSPFLVLVVELSPVSELLLTESHAPFYIMPNVSVAVIPKSQARILLLEMTALAGY</sequence>
<dbReference type="AlphaFoldDB" id="M1D6T0"/>
<dbReference type="InParanoid" id="M1D6T0"/>
<keyword evidence="2" id="KW-1185">Reference proteome</keyword>
<protein>
    <submittedName>
        <fullName evidence="1">Uncharacterized protein</fullName>
    </submittedName>
</protein>
<dbReference type="Gramene" id="PGSC0003DMT400083259">
    <property type="protein sequence ID" value="PGSC0003DMT400083259"/>
    <property type="gene ID" value="PGSC0003DMG400033145"/>
</dbReference>
<dbReference type="EnsemblPlants" id="PGSC0003DMT400083259">
    <property type="protein sequence ID" value="PGSC0003DMT400083259"/>
    <property type="gene ID" value="PGSC0003DMG400033145"/>
</dbReference>
<reference evidence="2" key="1">
    <citation type="journal article" date="2011" name="Nature">
        <title>Genome sequence and analysis of the tuber crop potato.</title>
        <authorList>
            <consortium name="The Potato Genome Sequencing Consortium"/>
        </authorList>
    </citation>
    <scope>NUCLEOTIDE SEQUENCE [LARGE SCALE GENOMIC DNA]</scope>
    <source>
        <strain evidence="2">cv. DM1-3 516 R44</strain>
    </source>
</reference>
<evidence type="ECO:0000313" key="2">
    <source>
        <dbReference type="Proteomes" id="UP000011115"/>
    </source>
</evidence>
<dbReference type="PaxDb" id="4113-PGSC0003DMT400083259"/>
<accession>M1D6T0</accession>
<organism evidence="1 2">
    <name type="scientific">Solanum tuberosum</name>
    <name type="common">Potato</name>
    <dbReference type="NCBI Taxonomy" id="4113"/>
    <lineage>
        <taxon>Eukaryota</taxon>
        <taxon>Viridiplantae</taxon>
        <taxon>Streptophyta</taxon>
        <taxon>Embryophyta</taxon>
        <taxon>Tracheophyta</taxon>
        <taxon>Spermatophyta</taxon>
        <taxon>Magnoliopsida</taxon>
        <taxon>eudicotyledons</taxon>
        <taxon>Gunneridae</taxon>
        <taxon>Pentapetalae</taxon>
        <taxon>asterids</taxon>
        <taxon>lamiids</taxon>
        <taxon>Solanales</taxon>
        <taxon>Solanaceae</taxon>
        <taxon>Solanoideae</taxon>
        <taxon>Solaneae</taxon>
        <taxon>Solanum</taxon>
    </lineage>
</organism>
<dbReference type="Proteomes" id="UP000011115">
    <property type="component" value="Unassembled WGS sequence"/>
</dbReference>
<evidence type="ECO:0000313" key="1">
    <source>
        <dbReference type="EnsemblPlants" id="PGSC0003DMT400083259"/>
    </source>
</evidence>
<name>M1D6T0_SOLTU</name>
<proteinExistence type="predicted"/>
<dbReference type="HOGENOM" id="CLU_2403861_0_0_1"/>
<reference evidence="1" key="2">
    <citation type="submission" date="2015-06" db="UniProtKB">
        <authorList>
            <consortium name="EnsemblPlants"/>
        </authorList>
    </citation>
    <scope>IDENTIFICATION</scope>
    <source>
        <strain evidence="1">DM1-3 516 R44</strain>
    </source>
</reference>